<dbReference type="GO" id="GO:0045881">
    <property type="term" value="P:positive regulation of sporulation resulting in formation of a cellular spore"/>
    <property type="evidence" value="ECO:0007669"/>
    <property type="project" value="TreeGrafter"/>
</dbReference>
<feature type="domain" description="HTH cro/C1-type" evidence="7">
    <location>
        <begin position="157"/>
        <end position="187"/>
    </location>
</feature>
<comment type="similarity">
    <text evidence="1">Belongs to the ParB family.</text>
</comment>
<dbReference type="GO" id="GO:0007059">
    <property type="term" value="P:chromosome segregation"/>
    <property type="evidence" value="ECO:0007669"/>
    <property type="project" value="UniProtKB-KW"/>
</dbReference>
<gene>
    <name evidence="8" type="ORF">PHACT_09090</name>
</gene>
<dbReference type="Gene3D" id="3.90.1530.30">
    <property type="match status" value="1"/>
</dbReference>
<dbReference type="InterPro" id="IPR036086">
    <property type="entry name" value="ParB/Sulfiredoxin_sf"/>
</dbReference>
<dbReference type="NCBIfam" id="TIGR00180">
    <property type="entry name" value="parB_part"/>
    <property type="match status" value="1"/>
</dbReference>
<evidence type="ECO:0000256" key="3">
    <source>
        <dbReference type="ARBA" id="ARBA00022829"/>
    </source>
</evidence>
<keyword evidence="3" id="KW-0159">Chromosome partition</keyword>
<dbReference type="PANTHER" id="PTHR33375:SF1">
    <property type="entry name" value="CHROMOSOME-PARTITIONING PROTEIN PARB-RELATED"/>
    <property type="match status" value="1"/>
</dbReference>
<evidence type="ECO:0000313" key="8">
    <source>
        <dbReference type="EMBL" id="OFE13273.1"/>
    </source>
</evidence>
<evidence type="ECO:0000256" key="6">
    <source>
        <dbReference type="SAM" id="MobiDB-lite"/>
    </source>
</evidence>
<evidence type="ECO:0000256" key="2">
    <source>
        <dbReference type="ARBA" id="ARBA00022372"/>
    </source>
</evidence>
<evidence type="ECO:0000259" key="7">
    <source>
        <dbReference type="PROSITE" id="PS50943"/>
    </source>
</evidence>
<dbReference type="CDD" id="cd16393">
    <property type="entry name" value="SPO0J_N"/>
    <property type="match status" value="1"/>
</dbReference>
<feature type="region of interest" description="Disordered" evidence="6">
    <location>
        <begin position="24"/>
        <end position="53"/>
    </location>
</feature>
<dbReference type="GO" id="GO:0003677">
    <property type="term" value="F:DNA binding"/>
    <property type="evidence" value="ECO:0007669"/>
    <property type="project" value="UniProtKB-KW"/>
</dbReference>
<dbReference type="SMART" id="SM00470">
    <property type="entry name" value="ParB"/>
    <property type="match status" value="1"/>
</dbReference>
<evidence type="ECO:0000313" key="9">
    <source>
        <dbReference type="Proteomes" id="UP000175669"/>
    </source>
</evidence>
<dbReference type="Gene3D" id="1.10.10.2830">
    <property type="match status" value="1"/>
</dbReference>
<dbReference type="SUPFAM" id="SSF110849">
    <property type="entry name" value="ParB/Sulfiredoxin"/>
    <property type="match status" value="1"/>
</dbReference>
<evidence type="ECO:0000256" key="5">
    <source>
        <dbReference type="ARBA" id="ARBA00025472"/>
    </source>
</evidence>
<name>A0A1E8CLJ2_9GAMM</name>
<dbReference type="InterPro" id="IPR050336">
    <property type="entry name" value="Chromosome_partition/occlusion"/>
</dbReference>
<dbReference type="InterPro" id="IPR001387">
    <property type="entry name" value="Cro/C1-type_HTH"/>
</dbReference>
<dbReference type="Pfam" id="PF02195">
    <property type="entry name" value="ParB_N"/>
    <property type="match status" value="1"/>
</dbReference>
<dbReference type="AlphaFoldDB" id="A0A1E8CLJ2"/>
<dbReference type="InterPro" id="IPR003115">
    <property type="entry name" value="ParB_N"/>
</dbReference>
<dbReference type="STRING" id="1524254.PHACT_09090"/>
<dbReference type="OrthoDB" id="9802051at2"/>
<keyword evidence="9" id="KW-1185">Reference proteome</keyword>
<dbReference type="FunFam" id="3.90.1530.30:FF:000001">
    <property type="entry name" value="Chromosome partitioning protein ParB"/>
    <property type="match status" value="1"/>
</dbReference>
<organism evidence="8 9">
    <name type="scientific">Pseudohongiella acticola</name>
    <dbReference type="NCBI Taxonomy" id="1524254"/>
    <lineage>
        <taxon>Bacteria</taxon>
        <taxon>Pseudomonadati</taxon>
        <taxon>Pseudomonadota</taxon>
        <taxon>Gammaproteobacteria</taxon>
        <taxon>Pseudomonadales</taxon>
        <taxon>Pseudohongiellaceae</taxon>
        <taxon>Pseudohongiella</taxon>
    </lineage>
</organism>
<dbReference type="FunFam" id="1.10.10.2830:FF:000001">
    <property type="entry name" value="Chromosome partitioning protein ParB"/>
    <property type="match status" value="1"/>
</dbReference>
<dbReference type="InterPro" id="IPR004437">
    <property type="entry name" value="ParB/RepB/Spo0J"/>
</dbReference>
<dbReference type="RefSeq" id="WP_070117141.1">
    <property type="nucleotide sequence ID" value="NZ_CAXATG010000004.1"/>
</dbReference>
<keyword evidence="4" id="KW-0238">DNA-binding</keyword>
<dbReference type="Pfam" id="PF23552">
    <property type="entry name" value="ParB_C"/>
    <property type="match status" value="1"/>
</dbReference>
<dbReference type="Pfam" id="PF17762">
    <property type="entry name" value="HTH_ParB"/>
    <property type="match status" value="1"/>
</dbReference>
<dbReference type="SUPFAM" id="SSF109709">
    <property type="entry name" value="KorB DNA-binding domain-like"/>
    <property type="match status" value="1"/>
</dbReference>
<dbReference type="Proteomes" id="UP000175669">
    <property type="component" value="Unassembled WGS sequence"/>
</dbReference>
<proteinExistence type="inferred from homology"/>
<comment type="caution">
    <text evidence="8">The sequence shown here is derived from an EMBL/GenBank/DDBJ whole genome shotgun (WGS) entry which is preliminary data.</text>
</comment>
<dbReference type="PROSITE" id="PS50943">
    <property type="entry name" value="HTH_CROC1"/>
    <property type="match status" value="1"/>
</dbReference>
<evidence type="ECO:0000256" key="4">
    <source>
        <dbReference type="ARBA" id="ARBA00023125"/>
    </source>
</evidence>
<dbReference type="EMBL" id="MASR01000001">
    <property type="protein sequence ID" value="OFE13273.1"/>
    <property type="molecule type" value="Genomic_DNA"/>
</dbReference>
<dbReference type="InterPro" id="IPR041468">
    <property type="entry name" value="HTH_ParB/Spo0J"/>
</dbReference>
<evidence type="ECO:0000256" key="1">
    <source>
        <dbReference type="ARBA" id="ARBA00006295"/>
    </source>
</evidence>
<protein>
    <recommendedName>
        <fullName evidence="2">Probable chromosome-partitioning protein ParB</fullName>
    </recommendedName>
</protein>
<reference evidence="9" key="1">
    <citation type="submission" date="2016-07" db="EMBL/GenBank/DDBJ databases">
        <authorList>
            <person name="Florea S."/>
            <person name="Webb J.S."/>
            <person name="Jaromczyk J."/>
            <person name="Schardl C.L."/>
        </authorList>
    </citation>
    <scope>NUCLEOTIDE SEQUENCE [LARGE SCALE GENOMIC DNA]</scope>
    <source>
        <strain evidence="9">KCTC 42131</strain>
    </source>
</reference>
<dbReference type="InterPro" id="IPR057240">
    <property type="entry name" value="ParB_dimer_C"/>
</dbReference>
<dbReference type="PANTHER" id="PTHR33375">
    <property type="entry name" value="CHROMOSOME-PARTITIONING PROTEIN PARB-RELATED"/>
    <property type="match status" value="1"/>
</dbReference>
<accession>A0A1E8CLJ2</accession>
<comment type="function">
    <text evidence="5">Involved in chromosome partition. Localize to both poles of the predivisional cell following completion of DNA replication. Binds to the DNA origin of replication.</text>
</comment>
<dbReference type="GO" id="GO:0005694">
    <property type="term" value="C:chromosome"/>
    <property type="evidence" value="ECO:0007669"/>
    <property type="project" value="TreeGrafter"/>
</dbReference>
<sequence length="307" mass="33705">MSGKKKLGRGLDKLLGSAAASHRAAQAAEQVSLQPDAAVGQPQARADKDSELRHLPVELIQRGKYQPRTDMHEEALQELAESIKAQGVMQPIVVRPVPGDRYEIIAGERRWRATQLAGLDTIPAVIRLVGDESAIAMSLIENIQRENLNPIEEAMALKRLQEEFELTQQEVAEAVGKSRTTVTNLLRLMALSHDVRLMLERGDLEMGHARALLGLPPEQQSDAAKAVSGKGLSVRQTESMVRRLLAEDTPKKAEVARQDPDIASLENKLSERIGARVQIQHSSKGAGKLTLRYNSLDELDGILAHIK</sequence>